<dbReference type="InterPro" id="IPR046373">
    <property type="entry name" value="Acyl-CoA_Oxase/DH_mid-dom_sf"/>
</dbReference>
<dbReference type="Pfam" id="PF22924">
    <property type="entry name" value="ACOX_C_alpha1"/>
    <property type="match status" value="1"/>
</dbReference>
<dbReference type="PANTHER" id="PTHR10909">
    <property type="entry name" value="ELECTRON TRANSPORT OXIDOREDUCTASE"/>
    <property type="match status" value="1"/>
</dbReference>
<reference evidence="4 5" key="1">
    <citation type="journal article" date="2019" name="Int. J. Syst. Evol. Microbiol.">
        <title>The Global Catalogue of Microorganisms (GCM) 10K type strain sequencing project: providing services to taxonomists for standard genome sequencing and annotation.</title>
        <authorList>
            <consortium name="The Broad Institute Genomics Platform"/>
            <consortium name="The Broad Institute Genome Sequencing Center for Infectious Disease"/>
            <person name="Wu L."/>
            <person name="Ma J."/>
        </authorList>
    </citation>
    <scope>NUCLEOTIDE SEQUENCE [LARGE SCALE GENOMIC DNA]</scope>
    <source>
        <strain evidence="4 5">JCM 16373</strain>
    </source>
</reference>
<accession>A0ABN3QGH5</accession>
<dbReference type="InterPro" id="IPR006091">
    <property type="entry name" value="Acyl-CoA_Oxase/DH_mid-dom"/>
</dbReference>
<dbReference type="SUPFAM" id="SSF56645">
    <property type="entry name" value="Acyl-CoA dehydrogenase NM domain-like"/>
    <property type="match status" value="1"/>
</dbReference>
<keyword evidence="5" id="KW-1185">Reference proteome</keyword>
<dbReference type="Pfam" id="PF02770">
    <property type="entry name" value="Acyl-CoA_dh_M"/>
    <property type="match status" value="1"/>
</dbReference>
<evidence type="ECO:0000259" key="2">
    <source>
        <dbReference type="Pfam" id="PF02770"/>
    </source>
</evidence>
<sequence length="584" mass="64029">MRSEPRFSRIVQEDIFQPRLRYELGLDEAMALAVRRARLLHRRGLVANSMWCGGPEADRFAEFVRDLGWIGAYDFALLSVIVDHQIAGNALLSHGSPAQVAAHREEIDRFDTVYAFAATELGRGSDLRRLGTEAHYSHTDRTLTLRTPDDAATKCWIGNSLFSAEVAMTLARLIVDGVDEGHHWIRVPLREKEGALPYDGIRIQRADPKGGIVANQTGMIRFEDYRIPADALMSSWARISPEGRYQSDIGPHERFSRCMETFIQERIFPVAAAAQAVRRAAAIAVRYSTSRTAYRRPLIGHAHYQERLTPIVARALALREAMELLIQDASADYGTVEGRSRLYGRTSGFKAAATWQANTALGQLRELCGGHGFHAFNEIVSMRNDFEINTTFAGDNTILCYESVRVTAREPRSAPPGPPAESALCPAERTGVLLAALAHGLLDEWRDTGRYALCVPHVQAATAAAVLARWRPSDAHGVEAQLRDLYGIDSVLQLVGPALAHGLLDQAAVAGLMRERADLCGRLGADPELLLAALDVPEPLLDVPIAHPDYEARTLDLAADTYAWGSLPAHDSTPGISPGSAVVR</sequence>
<dbReference type="PANTHER" id="PTHR10909:SF382">
    <property type="entry name" value="ACYL-COENZYME A OXIDASE"/>
    <property type="match status" value="1"/>
</dbReference>
<evidence type="ECO:0000313" key="5">
    <source>
        <dbReference type="Proteomes" id="UP001501447"/>
    </source>
</evidence>
<dbReference type="InterPro" id="IPR055060">
    <property type="entry name" value="ACOX_C_alpha1"/>
</dbReference>
<comment type="caution">
    <text evidence="4">The sequence shown here is derived from an EMBL/GenBank/DDBJ whole genome shotgun (WGS) entry which is preliminary data.</text>
</comment>
<name>A0ABN3QGH5_9ACTN</name>
<evidence type="ECO:0000313" key="4">
    <source>
        <dbReference type="EMBL" id="GAA2625967.1"/>
    </source>
</evidence>
<dbReference type="Gene3D" id="2.40.110.10">
    <property type="entry name" value="Butyryl-CoA Dehydrogenase, subunit A, domain 2"/>
    <property type="match status" value="1"/>
</dbReference>
<organism evidence="4 5">
    <name type="scientific">Streptomyces axinellae</name>
    <dbReference type="NCBI Taxonomy" id="552788"/>
    <lineage>
        <taxon>Bacteria</taxon>
        <taxon>Bacillati</taxon>
        <taxon>Actinomycetota</taxon>
        <taxon>Actinomycetes</taxon>
        <taxon>Kitasatosporales</taxon>
        <taxon>Streptomycetaceae</taxon>
        <taxon>Streptomyces</taxon>
    </lineage>
</organism>
<feature type="domain" description="Acyl-CoA oxidase/dehydrogenase middle" evidence="2">
    <location>
        <begin position="115"/>
        <end position="224"/>
    </location>
</feature>
<keyword evidence="1" id="KW-0285">Flavoprotein</keyword>
<dbReference type="SUPFAM" id="SSF47203">
    <property type="entry name" value="Acyl-CoA dehydrogenase C-terminal domain-like"/>
    <property type="match status" value="1"/>
</dbReference>
<dbReference type="InterPro" id="IPR036250">
    <property type="entry name" value="AcylCo_DH-like_C"/>
</dbReference>
<dbReference type="InterPro" id="IPR009100">
    <property type="entry name" value="AcylCoA_DH/oxidase_NM_dom_sf"/>
</dbReference>
<dbReference type="Gene3D" id="1.20.140.10">
    <property type="entry name" value="Butyryl-CoA Dehydrogenase, subunit A, domain 3"/>
    <property type="match status" value="1"/>
</dbReference>
<protein>
    <submittedName>
        <fullName evidence="4">Acyl-CoA dehydrogenase family protein</fullName>
    </submittedName>
</protein>
<dbReference type="InterPro" id="IPR012258">
    <property type="entry name" value="Acyl-CoA_oxidase"/>
</dbReference>
<dbReference type="RefSeq" id="WP_344568222.1">
    <property type="nucleotide sequence ID" value="NZ_BAAARJ010000015.1"/>
</dbReference>
<evidence type="ECO:0000256" key="1">
    <source>
        <dbReference type="ARBA" id="ARBA00022630"/>
    </source>
</evidence>
<proteinExistence type="predicted"/>
<gene>
    <name evidence="4" type="ORF">GCM10009863_45920</name>
</gene>
<dbReference type="EMBL" id="BAAARJ010000015">
    <property type="protein sequence ID" value="GAA2625967.1"/>
    <property type="molecule type" value="Genomic_DNA"/>
</dbReference>
<evidence type="ECO:0000259" key="3">
    <source>
        <dbReference type="Pfam" id="PF22924"/>
    </source>
</evidence>
<feature type="domain" description="Acyl-CoA oxidase C-alpha1" evidence="3">
    <location>
        <begin position="261"/>
        <end position="406"/>
    </location>
</feature>
<dbReference type="Proteomes" id="UP001501447">
    <property type="component" value="Unassembled WGS sequence"/>
</dbReference>